<dbReference type="PANTHER" id="PTHR23272:SF186">
    <property type="entry name" value="ZINC FINGER BED DOMAIN-CONTAINING PROTEIN RICESLEEPER 1-LIKE"/>
    <property type="match status" value="1"/>
</dbReference>
<dbReference type="InterPro" id="IPR012337">
    <property type="entry name" value="RNaseH-like_sf"/>
</dbReference>
<reference evidence="2" key="1">
    <citation type="submission" date="2021-01" db="EMBL/GenBank/DDBJ databases">
        <authorList>
            <person name="Kaushik A."/>
        </authorList>
    </citation>
    <scope>NUCLEOTIDE SEQUENCE</scope>
    <source>
        <strain evidence="2">AG1-1C</strain>
    </source>
</reference>
<organism evidence="2 3">
    <name type="scientific">Rhizoctonia solani</name>
    <dbReference type="NCBI Taxonomy" id="456999"/>
    <lineage>
        <taxon>Eukaryota</taxon>
        <taxon>Fungi</taxon>
        <taxon>Dikarya</taxon>
        <taxon>Basidiomycota</taxon>
        <taxon>Agaricomycotina</taxon>
        <taxon>Agaricomycetes</taxon>
        <taxon>Cantharellales</taxon>
        <taxon>Ceratobasidiaceae</taxon>
        <taxon>Rhizoctonia</taxon>
    </lineage>
</organism>
<dbReference type="OrthoDB" id="538223at2759"/>
<dbReference type="Proteomes" id="UP000663846">
    <property type="component" value="Unassembled WGS sequence"/>
</dbReference>
<dbReference type="PANTHER" id="PTHR23272">
    <property type="entry name" value="BED FINGER-RELATED"/>
    <property type="match status" value="1"/>
</dbReference>
<dbReference type="EMBL" id="CAJMWS010000141">
    <property type="protein sequence ID" value="CAE6371544.1"/>
    <property type="molecule type" value="Genomic_DNA"/>
</dbReference>
<gene>
    <name evidence="2" type="ORF">RDB_LOCUS26599</name>
</gene>
<comment type="caution">
    <text evidence="2">The sequence shown here is derived from an EMBL/GenBank/DDBJ whole genome shotgun (WGS) entry which is preliminary data.</text>
</comment>
<dbReference type="SUPFAM" id="SSF53098">
    <property type="entry name" value="Ribonuclease H-like"/>
    <property type="match status" value="1"/>
</dbReference>
<dbReference type="Pfam" id="PF05699">
    <property type="entry name" value="Dimer_Tnp_hAT"/>
    <property type="match status" value="1"/>
</dbReference>
<dbReference type="InterPro" id="IPR008906">
    <property type="entry name" value="HATC_C_dom"/>
</dbReference>
<feature type="domain" description="HAT C-terminal dimerisation" evidence="1">
    <location>
        <begin position="130"/>
        <end position="212"/>
    </location>
</feature>
<evidence type="ECO:0000313" key="2">
    <source>
        <dbReference type="EMBL" id="CAE6371544.1"/>
    </source>
</evidence>
<dbReference type="GO" id="GO:0046983">
    <property type="term" value="F:protein dimerization activity"/>
    <property type="evidence" value="ECO:0007669"/>
    <property type="project" value="InterPro"/>
</dbReference>
<protein>
    <recommendedName>
        <fullName evidence="1">HAT C-terminal dimerisation domain-containing protein</fullName>
    </recommendedName>
</protein>
<name>A0A8H2WH87_9AGAM</name>
<proteinExistence type="predicted"/>
<evidence type="ECO:0000313" key="3">
    <source>
        <dbReference type="Proteomes" id="UP000663846"/>
    </source>
</evidence>
<dbReference type="AlphaFoldDB" id="A0A8H2WH87"/>
<accession>A0A8H2WH87</accession>
<sequence length="234" mass="26444">MKLKDRLQATLSNPLVHPLLRVPSHAALKVFDKYMRLFEDASIYWIALVMCPHYKLEWFRSRQYSKANINHIKQLLDSTFSHVACTWGNNLSESQKNSGLASPDFNQTDDWLSDDELDLSQSPSAYKDTLQDYLSAPLVPVETLHQGGLLSYWDSQLKYTPCIAKFALRILSLPASSVDAEQAFLGGHLTVNHLQHSMGDMTFEAKMAVGSWFNTPLLPSVDTTTAIVEEKMQH</sequence>
<evidence type="ECO:0000259" key="1">
    <source>
        <dbReference type="Pfam" id="PF05699"/>
    </source>
</evidence>